<keyword evidence="5 7" id="KW-0472">Membrane</keyword>
<dbReference type="Pfam" id="PF12704">
    <property type="entry name" value="MacB_PCD"/>
    <property type="match status" value="2"/>
</dbReference>
<evidence type="ECO:0000256" key="2">
    <source>
        <dbReference type="ARBA" id="ARBA00022475"/>
    </source>
</evidence>
<feature type="transmembrane region" description="Helical" evidence="7">
    <location>
        <begin position="451"/>
        <end position="474"/>
    </location>
</feature>
<feature type="transmembrane region" description="Helical" evidence="7">
    <location>
        <begin position="355"/>
        <end position="378"/>
    </location>
</feature>
<evidence type="ECO:0000256" key="3">
    <source>
        <dbReference type="ARBA" id="ARBA00022692"/>
    </source>
</evidence>
<comment type="similarity">
    <text evidence="6">Belongs to the ABC-4 integral membrane protein family.</text>
</comment>
<dbReference type="InterPro" id="IPR017800">
    <property type="entry name" value="ADOP"/>
</dbReference>
<feature type="domain" description="ABC3 transporter permease C-terminal" evidence="8">
    <location>
        <begin position="765"/>
        <end position="877"/>
    </location>
</feature>
<accession>A0A6J4MBH1</accession>
<feature type="transmembrane region" description="Helical" evidence="7">
    <location>
        <begin position="99"/>
        <end position="124"/>
    </location>
</feature>
<dbReference type="InterPro" id="IPR047928">
    <property type="entry name" value="Perm_prefix_1"/>
</dbReference>
<evidence type="ECO:0000259" key="8">
    <source>
        <dbReference type="Pfam" id="PF02687"/>
    </source>
</evidence>
<evidence type="ECO:0008006" key="11">
    <source>
        <dbReference type="Google" id="ProtNLM"/>
    </source>
</evidence>
<feature type="domain" description="MacB-like periplasmic core" evidence="9">
    <location>
        <begin position="508"/>
        <end position="681"/>
    </location>
</feature>
<dbReference type="NCBIfam" id="TIGR03434">
    <property type="entry name" value="ADOP"/>
    <property type="match status" value="1"/>
</dbReference>
<evidence type="ECO:0000256" key="5">
    <source>
        <dbReference type="ARBA" id="ARBA00023136"/>
    </source>
</evidence>
<dbReference type="AlphaFoldDB" id="A0A6J4MBH1"/>
<feature type="domain" description="MacB-like periplasmic core" evidence="9">
    <location>
        <begin position="103"/>
        <end position="320"/>
    </location>
</feature>
<feature type="transmembrane region" description="Helical" evidence="7">
    <location>
        <begin position="410"/>
        <end position="431"/>
    </location>
</feature>
<evidence type="ECO:0000256" key="1">
    <source>
        <dbReference type="ARBA" id="ARBA00004651"/>
    </source>
</evidence>
<gene>
    <name evidence="10" type="ORF">AVDCRST_MAG68-4403</name>
</gene>
<organism evidence="10">
    <name type="scientific">uncultured Gemmatimonadota bacterium</name>
    <dbReference type="NCBI Taxonomy" id="203437"/>
    <lineage>
        <taxon>Bacteria</taxon>
        <taxon>Pseudomonadati</taxon>
        <taxon>Gemmatimonadota</taxon>
        <taxon>environmental samples</taxon>
    </lineage>
</organism>
<evidence type="ECO:0000256" key="4">
    <source>
        <dbReference type="ARBA" id="ARBA00022989"/>
    </source>
</evidence>
<proteinExistence type="inferred from homology"/>
<name>A0A6J4MBH1_9BACT</name>
<dbReference type="GO" id="GO:0022857">
    <property type="term" value="F:transmembrane transporter activity"/>
    <property type="evidence" value="ECO:0007669"/>
    <property type="project" value="TreeGrafter"/>
</dbReference>
<dbReference type="Pfam" id="PF02687">
    <property type="entry name" value="FtsX"/>
    <property type="match status" value="2"/>
</dbReference>
<feature type="domain" description="ABC3 transporter permease C-terminal" evidence="8">
    <location>
        <begin position="362"/>
        <end position="474"/>
    </location>
</feature>
<dbReference type="NCBIfam" id="NF038403">
    <property type="entry name" value="perm_prefix_1"/>
    <property type="match status" value="1"/>
</dbReference>
<dbReference type="PANTHER" id="PTHR30572:SF4">
    <property type="entry name" value="ABC TRANSPORTER PERMEASE YTRF"/>
    <property type="match status" value="1"/>
</dbReference>
<evidence type="ECO:0000313" key="10">
    <source>
        <dbReference type="EMBL" id="CAA9355602.1"/>
    </source>
</evidence>
<feature type="transmembrane region" description="Helical" evidence="7">
    <location>
        <begin position="848"/>
        <end position="867"/>
    </location>
</feature>
<dbReference type="PANTHER" id="PTHR30572">
    <property type="entry name" value="MEMBRANE COMPONENT OF TRANSPORTER-RELATED"/>
    <property type="match status" value="1"/>
</dbReference>
<feature type="transmembrane region" description="Helical" evidence="7">
    <location>
        <begin position="759"/>
        <end position="780"/>
    </location>
</feature>
<comment type="subcellular location">
    <subcellularLocation>
        <location evidence="1">Cell membrane</location>
        <topology evidence="1">Multi-pass membrane protein</topology>
    </subcellularLocation>
</comment>
<protein>
    <recommendedName>
        <fullName evidence="11">Permease</fullName>
    </recommendedName>
</protein>
<evidence type="ECO:0000259" key="9">
    <source>
        <dbReference type="Pfam" id="PF12704"/>
    </source>
</evidence>
<keyword evidence="2" id="KW-1003">Cell membrane</keyword>
<feature type="transmembrane region" description="Helical" evidence="7">
    <location>
        <begin position="816"/>
        <end position="836"/>
    </location>
</feature>
<dbReference type="InterPro" id="IPR050250">
    <property type="entry name" value="Macrolide_Exporter_MacB"/>
</dbReference>
<dbReference type="InterPro" id="IPR003838">
    <property type="entry name" value="ABC3_permease_C"/>
</dbReference>
<evidence type="ECO:0000256" key="7">
    <source>
        <dbReference type="SAM" id="Phobius"/>
    </source>
</evidence>
<dbReference type="GO" id="GO:0005886">
    <property type="term" value="C:plasma membrane"/>
    <property type="evidence" value="ECO:0007669"/>
    <property type="project" value="UniProtKB-SubCell"/>
</dbReference>
<reference evidence="10" key="1">
    <citation type="submission" date="2020-02" db="EMBL/GenBank/DDBJ databases">
        <authorList>
            <person name="Meier V. D."/>
        </authorList>
    </citation>
    <scope>NUCLEOTIDE SEQUENCE</scope>
    <source>
        <strain evidence="10">AVDCRST_MAG68</strain>
    </source>
</reference>
<sequence length="882" mass="93022">MRIPFSRRRVPHPFKPEPRAEVDEELAFHLEERVREYVARGMTPEAARAAALARFGDVDGVRGECAALLEAGRRAEDRRDWLADLGQDVRFAVRSARRAPLFTTLAIATLALGIGANAAVFGVAKSVLLDALPYRDADRLVRVYSHFEKSGMDRSSVSPGAARDLAARLRTLRGVAGFNVGTSTMAYQSPGGPRVLSAAIAEGGFYQTLGVRAALGRTLTEADAPRNTLMLSDEAWRREFAGDRGVVGRTMKLGDTAYEVVGVLPPGFVGPDGAADLWFAMDLAPVLADPVGSRDQHWMGVVGRLAPGATLEGVQPELDRVAAELAREHPGTDRGRSFVAVPLRDALVGDTRTPLLVLMASAGLVLLITCANLAGALLSRTMGRRKEFAVRVAMGARRGRLVRQLLTESTLLALAGGAVGLGLASLGLAALRKLVIPALPPYAELSLDGGAVAATLLAALFTGTAFGLAPALAAGRWDPQGTLREEGRGSSEGRRSRHLRGVLVAGQIAISLSLLAGAGLLVRSLWAMTSAPLGFDPAGVLTARVALPYDSAVVRADAFRRLEESLAALPGVTAAASVTQIPSSGMSSNGLSIEGKAVGRDEPVFIPYMAVSDSYFRAMRIRTLRGRTFGPEDGPSAPPAIVVSQTMARRYWPEGGALGSRIRVSPHTSERWGVVVGIVDDVRVDPALPAPEPMAYASGRQDFGWTGRDFLLRTDGDPLALVRPFQRALAALDPEVPLRDPAPLEAIVAERLAGRRLPMLLMTGFGALALLLASVGVYAMFAAMATAREREFGVRMALGSTPGAIAALVLRQGGVWMAAGLLAGALGVVAVGRMVSNLLYGVAPFDPVALGIATAALLTCATIALLVPVRRATRVDPISILR</sequence>
<dbReference type="InterPro" id="IPR025857">
    <property type="entry name" value="MacB_PCD"/>
</dbReference>
<keyword evidence="3 7" id="KW-0812">Transmembrane</keyword>
<evidence type="ECO:0000256" key="6">
    <source>
        <dbReference type="ARBA" id="ARBA00038076"/>
    </source>
</evidence>
<dbReference type="EMBL" id="CADCTW010000187">
    <property type="protein sequence ID" value="CAA9355602.1"/>
    <property type="molecule type" value="Genomic_DNA"/>
</dbReference>
<feature type="transmembrane region" description="Helical" evidence="7">
    <location>
        <begin position="502"/>
        <end position="526"/>
    </location>
</feature>
<keyword evidence="4 7" id="KW-1133">Transmembrane helix</keyword>